<keyword evidence="2" id="KW-1185">Reference proteome</keyword>
<protein>
    <submittedName>
        <fullName evidence="1">Uncharacterized protein</fullName>
    </submittedName>
</protein>
<reference evidence="1" key="2">
    <citation type="submission" date="2020-05" db="UniProtKB">
        <authorList>
            <consortium name="EnsemblMetazoa"/>
        </authorList>
    </citation>
    <scope>IDENTIFICATION</scope>
    <source>
        <strain evidence="1">IAEA</strain>
    </source>
</reference>
<dbReference type="VEuPathDB" id="VectorBase:GBRI023673"/>
<evidence type="ECO:0000313" key="2">
    <source>
        <dbReference type="Proteomes" id="UP000091820"/>
    </source>
</evidence>
<organism evidence="1 2">
    <name type="scientific">Glossina brevipalpis</name>
    <dbReference type="NCBI Taxonomy" id="37001"/>
    <lineage>
        <taxon>Eukaryota</taxon>
        <taxon>Metazoa</taxon>
        <taxon>Ecdysozoa</taxon>
        <taxon>Arthropoda</taxon>
        <taxon>Hexapoda</taxon>
        <taxon>Insecta</taxon>
        <taxon>Pterygota</taxon>
        <taxon>Neoptera</taxon>
        <taxon>Endopterygota</taxon>
        <taxon>Diptera</taxon>
        <taxon>Brachycera</taxon>
        <taxon>Muscomorpha</taxon>
        <taxon>Hippoboscoidea</taxon>
        <taxon>Glossinidae</taxon>
        <taxon>Glossina</taxon>
    </lineage>
</organism>
<dbReference type="AlphaFoldDB" id="A0A1A9WL90"/>
<name>A0A1A9WL90_9MUSC</name>
<evidence type="ECO:0000313" key="1">
    <source>
        <dbReference type="EnsemblMetazoa" id="GBRI023673-PA"/>
    </source>
</evidence>
<sequence>MQLFNQAKAINDTAKRPTTSTVPLLSATTTTTTTAITTATAIIGYRKPPLKLTFMRRTLQSLVLKENSKTLKAEKRSTYTLGRSPFSQLKSIPFENHYVGLSKQRDKKEQNKLKDVSPTNYFIPFRYLYVIHNVRILLTSLWRHLDYERSSQTGGQTSSILYKIHSSKKVEIFDLSSYSWVKRKENL</sequence>
<dbReference type="Proteomes" id="UP000091820">
    <property type="component" value="Unassembled WGS sequence"/>
</dbReference>
<accession>A0A1A9WL90</accession>
<proteinExistence type="predicted"/>
<reference evidence="2" key="1">
    <citation type="submission" date="2014-03" db="EMBL/GenBank/DDBJ databases">
        <authorList>
            <person name="Aksoy S."/>
            <person name="Warren W."/>
            <person name="Wilson R.K."/>
        </authorList>
    </citation>
    <scope>NUCLEOTIDE SEQUENCE [LARGE SCALE GENOMIC DNA]</scope>
    <source>
        <strain evidence="2">IAEA</strain>
    </source>
</reference>
<dbReference type="EnsemblMetazoa" id="GBRI023673-RA">
    <property type="protein sequence ID" value="GBRI023673-PA"/>
    <property type="gene ID" value="GBRI023673"/>
</dbReference>